<keyword evidence="3" id="KW-1185">Reference proteome</keyword>
<dbReference type="AlphaFoldDB" id="A0A6H5HCT7"/>
<sequence length="164" mass="18774">INSNRASQQSPRWVKNAGVPSGRRTRKTPLWEVLQHKRVRASILEKALLGESRRPQGQSGTIIVLHVPAVSRLACEEDEMSAEFSSWTTLRPDVISKEYVNPICVINMKLRKAVLDDRCVHLKFSSAPLSRFGTDFGAVDIYLRATEPPAVYDWWHPHFYNQQY</sequence>
<evidence type="ECO:0000256" key="1">
    <source>
        <dbReference type="SAM" id="MobiDB-lite"/>
    </source>
</evidence>
<organism evidence="2 3">
    <name type="scientific">Nesidiocoris tenuis</name>
    <dbReference type="NCBI Taxonomy" id="355587"/>
    <lineage>
        <taxon>Eukaryota</taxon>
        <taxon>Metazoa</taxon>
        <taxon>Ecdysozoa</taxon>
        <taxon>Arthropoda</taxon>
        <taxon>Hexapoda</taxon>
        <taxon>Insecta</taxon>
        <taxon>Pterygota</taxon>
        <taxon>Neoptera</taxon>
        <taxon>Paraneoptera</taxon>
        <taxon>Hemiptera</taxon>
        <taxon>Heteroptera</taxon>
        <taxon>Panheteroptera</taxon>
        <taxon>Cimicomorpha</taxon>
        <taxon>Miridae</taxon>
        <taxon>Dicyphina</taxon>
        <taxon>Nesidiocoris</taxon>
    </lineage>
</organism>
<protein>
    <submittedName>
        <fullName evidence="2">Uncharacterized protein</fullName>
    </submittedName>
</protein>
<evidence type="ECO:0000313" key="2">
    <source>
        <dbReference type="EMBL" id="CAB0013766.1"/>
    </source>
</evidence>
<dbReference type="OrthoDB" id="5955317at2759"/>
<dbReference type="EMBL" id="CADCXU010027014">
    <property type="protein sequence ID" value="CAB0013766.1"/>
    <property type="molecule type" value="Genomic_DNA"/>
</dbReference>
<feature type="compositionally biased region" description="Polar residues" evidence="1">
    <location>
        <begin position="1"/>
        <end position="11"/>
    </location>
</feature>
<reference evidence="2 3" key="1">
    <citation type="submission" date="2020-02" db="EMBL/GenBank/DDBJ databases">
        <authorList>
            <person name="Ferguson B K."/>
        </authorList>
    </citation>
    <scope>NUCLEOTIDE SEQUENCE [LARGE SCALE GENOMIC DNA]</scope>
</reference>
<dbReference type="Proteomes" id="UP000479000">
    <property type="component" value="Unassembled WGS sequence"/>
</dbReference>
<proteinExistence type="predicted"/>
<accession>A0A6H5HCT7</accession>
<feature type="region of interest" description="Disordered" evidence="1">
    <location>
        <begin position="1"/>
        <end position="24"/>
    </location>
</feature>
<evidence type="ECO:0000313" key="3">
    <source>
        <dbReference type="Proteomes" id="UP000479000"/>
    </source>
</evidence>
<name>A0A6H5HCT7_9HEMI</name>
<feature type="non-terminal residue" evidence="2">
    <location>
        <position position="1"/>
    </location>
</feature>
<gene>
    <name evidence="2" type="ORF">NTEN_LOCUS18335</name>
</gene>